<evidence type="ECO:0000313" key="6">
    <source>
        <dbReference type="Proteomes" id="UP001596122"/>
    </source>
</evidence>
<comment type="caution">
    <text evidence="5">The sequence shown here is derived from an EMBL/GenBank/DDBJ whole genome shotgun (WGS) entry which is preliminary data.</text>
</comment>
<proteinExistence type="predicted"/>
<name>A0ABW0GQH9_9MICO</name>
<dbReference type="SMART" id="SM00344">
    <property type="entry name" value="HTH_ASNC"/>
    <property type="match status" value="1"/>
</dbReference>
<dbReference type="InterPro" id="IPR011008">
    <property type="entry name" value="Dimeric_a/b-barrel"/>
</dbReference>
<dbReference type="RefSeq" id="WP_340270006.1">
    <property type="nucleotide sequence ID" value="NZ_JBBEOG010000005.1"/>
</dbReference>
<dbReference type="PANTHER" id="PTHR30154">
    <property type="entry name" value="LEUCINE-RESPONSIVE REGULATORY PROTEIN"/>
    <property type="match status" value="1"/>
</dbReference>
<dbReference type="Gene3D" id="1.10.10.10">
    <property type="entry name" value="Winged helix-like DNA-binding domain superfamily/Winged helix DNA-binding domain"/>
    <property type="match status" value="1"/>
</dbReference>
<dbReference type="PRINTS" id="PR00033">
    <property type="entry name" value="HTHASNC"/>
</dbReference>
<feature type="domain" description="HTH asnC-type" evidence="4">
    <location>
        <begin position="6"/>
        <end position="67"/>
    </location>
</feature>
<dbReference type="SUPFAM" id="SSF46785">
    <property type="entry name" value="Winged helix' DNA-binding domain"/>
    <property type="match status" value="1"/>
</dbReference>
<keyword evidence="3" id="KW-0804">Transcription</keyword>
<protein>
    <submittedName>
        <fullName evidence="5">Lrp/AsnC family transcriptional regulator</fullName>
    </submittedName>
</protein>
<organism evidence="5 6">
    <name type="scientific">Aquipuribacter nitratireducens</name>
    <dbReference type="NCBI Taxonomy" id="650104"/>
    <lineage>
        <taxon>Bacteria</taxon>
        <taxon>Bacillati</taxon>
        <taxon>Actinomycetota</taxon>
        <taxon>Actinomycetes</taxon>
        <taxon>Micrococcales</taxon>
        <taxon>Intrasporangiaceae</taxon>
        <taxon>Aquipuribacter</taxon>
    </lineage>
</organism>
<keyword evidence="6" id="KW-1185">Reference proteome</keyword>
<dbReference type="InterPro" id="IPR019888">
    <property type="entry name" value="Tscrpt_reg_AsnC-like"/>
</dbReference>
<keyword evidence="1" id="KW-0805">Transcription regulation</keyword>
<dbReference type="SUPFAM" id="SSF54909">
    <property type="entry name" value="Dimeric alpha+beta barrel"/>
    <property type="match status" value="1"/>
</dbReference>
<dbReference type="PANTHER" id="PTHR30154:SF34">
    <property type="entry name" value="TRANSCRIPTIONAL REGULATOR AZLB"/>
    <property type="match status" value="1"/>
</dbReference>
<dbReference type="PROSITE" id="PS50956">
    <property type="entry name" value="HTH_ASNC_2"/>
    <property type="match status" value="1"/>
</dbReference>
<dbReference type="InterPro" id="IPR000485">
    <property type="entry name" value="AsnC-type_HTH_dom"/>
</dbReference>
<reference evidence="6" key="1">
    <citation type="journal article" date="2019" name="Int. J. Syst. Evol. Microbiol.">
        <title>The Global Catalogue of Microorganisms (GCM) 10K type strain sequencing project: providing services to taxonomists for standard genome sequencing and annotation.</title>
        <authorList>
            <consortium name="The Broad Institute Genomics Platform"/>
            <consortium name="The Broad Institute Genome Sequencing Center for Infectious Disease"/>
            <person name="Wu L."/>
            <person name="Ma J."/>
        </authorList>
    </citation>
    <scope>NUCLEOTIDE SEQUENCE [LARGE SCALE GENOMIC DNA]</scope>
    <source>
        <strain evidence="6">CCUG 43114</strain>
    </source>
</reference>
<dbReference type="InterPro" id="IPR036388">
    <property type="entry name" value="WH-like_DNA-bd_sf"/>
</dbReference>
<dbReference type="Gene3D" id="3.30.70.920">
    <property type="match status" value="1"/>
</dbReference>
<evidence type="ECO:0000256" key="2">
    <source>
        <dbReference type="ARBA" id="ARBA00023125"/>
    </source>
</evidence>
<evidence type="ECO:0000256" key="1">
    <source>
        <dbReference type="ARBA" id="ARBA00023015"/>
    </source>
</evidence>
<evidence type="ECO:0000259" key="4">
    <source>
        <dbReference type="PROSITE" id="PS50956"/>
    </source>
</evidence>
<keyword evidence="2" id="KW-0238">DNA-binding</keyword>
<gene>
    <name evidence="5" type="ORF">ACFPJ6_14390</name>
</gene>
<dbReference type="Proteomes" id="UP001596122">
    <property type="component" value="Unassembled WGS sequence"/>
</dbReference>
<dbReference type="Pfam" id="PF01037">
    <property type="entry name" value="AsnC_trans_reg"/>
    <property type="match status" value="1"/>
</dbReference>
<dbReference type="Pfam" id="PF13412">
    <property type="entry name" value="HTH_24"/>
    <property type="match status" value="1"/>
</dbReference>
<dbReference type="EMBL" id="JBHSLD010000014">
    <property type="protein sequence ID" value="MFC5381965.1"/>
    <property type="molecule type" value="Genomic_DNA"/>
</dbReference>
<dbReference type="InterPro" id="IPR036390">
    <property type="entry name" value="WH_DNA-bd_sf"/>
</dbReference>
<evidence type="ECO:0000256" key="3">
    <source>
        <dbReference type="ARBA" id="ARBA00023163"/>
    </source>
</evidence>
<dbReference type="InterPro" id="IPR019887">
    <property type="entry name" value="Tscrpt_reg_AsnC/Lrp_C"/>
</dbReference>
<evidence type="ECO:0000313" key="5">
    <source>
        <dbReference type="EMBL" id="MFC5381965.1"/>
    </source>
</evidence>
<accession>A0ABW0GQH9</accession>
<sequence length="155" mass="16973">MQTPLLDDLDRLILAELQRDARQTNRALAETAGVAPSTMLARVRRLEEAGVIRGYHAVVDHRAVGRTVRAVVSVRLQPKSREVVAAFLDAVWQLDETVGVSLTTGTYDVLVHLSAKDVTSLGERVLHDIASFDNVVAEHTALVLEQREKSAITAL</sequence>